<dbReference type="InterPro" id="IPR037225">
    <property type="entry name" value="Nuo51_FMN-bd_sf"/>
</dbReference>
<evidence type="ECO:0000256" key="5">
    <source>
        <dbReference type="ARBA" id="ARBA00023014"/>
    </source>
</evidence>
<keyword evidence="5" id="KW-0411">Iron-sulfur</keyword>
<dbReference type="SUPFAM" id="SSF142984">
    <property type="entry name" value="Nqo1 middle domain-like"/>
    <property type="match status" value="1"/>
</dbReference>
<reference evidence="7" key="1">
    <citation type="submission" date="2018-06" db="EMBL/GenBank/DDBJ databases">
        <authorList>
            <person name="Zhirakovskaya E."/>
        </authorList>
    </citation>
    <scope>NUCLEOTIDE SEQUENCE</scope>
</reference>
<keyword evidence="4" id="KW-0408">Iron</keyword>
<dbReference type="SUPFAM" id="SSF142019">
    <property type="entry name" value="Nqo1 FMN-binding domain-like"/>
    <property type="match status" value="1"/>
</dbReference>
<dbReference type="InterPro" id="IPR019575">
    <property type="entry name" value="Nuop51_4Fe4S-bd"/>
</dbReference>
<dbReference type="Pfam" id="PF01257">
    <property type="entry name" value="2Fe-2S_thioredx"/>
    <property type="match status" value="1"/>
</dbReference>
<dbReference type="InterPro" id="IPR041921">
    <property type="entry name" value="NuoE_N"/>
</dbReference>
<dbReference type="InterPro" id="IPR011538">
    <property type="entry name" value="Nuo51_FMN-bd"/>
</dbReference>
<dbReference type="PROSITE" id="PS00645">
    <property type="entry name" value="COMPLEX1_51K_2"/>
    <property type="match status" value="1"/>
</dbReference>
<dbReference type="SMART" id="SM00928">
    <property type="entry name" value="NADH_4Fe-4S"/>
    <property type="match status" value="1"/>
</dbReference>
<name>A0A3B1BLL1_9ZZZZ</name>
<proteinExistence type="inferred from homology"/>
<dbReference type="PANTHER" id="PTHR43578">
    <property type="entry name" value="NADH-QUINONE OXIDOREDUCTASE SUBUNIT F"/>
    <property type="match status" value="1"/>
</dbReference>
<dbReference type="GO" id="GO:0003677">
    <property type="term" value="F:DNA binding"/>
    <property type="evidence" value="ECO:0007669"/>
    <property type="project" value="UniProtKB-KW"/>
</dbReference>
<dbReference type="Pfam" id="PF01512">
    <property type="entry name" value="Complex1_51K"/>
    <property type="match status" value="1"/>
</dbReference>
<keyword evidence="2" id="KW-0004">4Fe-4S</keyword>
<feature type="domain" description="NADH-ubiquinone oxidoreductase 51kDa subunit iron-sulphur binding" evidence="6">
    <location>
        <begin position="466"/>
        <end position="511"/>
    </location>
</feature>
<evidence type="ECO:0000256" key="1">
    <source>
        <dbReference type="ARBA" id="ARBA00007523"/>
    </source>
</evidence>
<evidence type="ECO:0000313" key="7">
    <source>
        <dbReference type="EMBL" id="VAX13063.1"/>
    </source>
</evidence>
<evidence type="ECO:0000256" key="2">
    <source>
        <dbReference type="ARBA" id="ARBA00022485"/>
    </source>
</evidence>
<accession>A0A3B1BLL1</accession>
<dbReference type="Gene3D" id="1.20.1440.230">
    <property type="entry name" value="NADH-ubiquinone oxidoreductase 51kDa subunit, iron-sulphur binding domain"/>
    <property type="match status" value="1"/>
</dbReference>
<evidence type="ECO:0000256" key="4">
    <source>
        <dbReference type="ARBA" id="ARBA00023004"/>
    </source>
</evidence>
<dbReference type="EC" id="1.12.1.2" evidence="7"/>
<dbReference type="SUPFAM" id="SSF52833">
    <property type="entry name" value="Thioredoxin-like"/>
    <property type="match status" value="1"/>
</dbReference>
<protein>
    <submittedName>
        <fullName evidence="7">NAD-reducing [NiFe] hydrogenase HoxFUYH(E), subunit alpha (HoxF)</fullName>
        <ecNumber evidence="7">1.12.1.2</ecNumber>
    </submittedName>
</protein>
<dbReference type="GO" id="GO:0047985">
    <property type="term" value="F:hydrogen dehydrogenase activity"/>
    <property type="evidence" value="ECO:0007669"/>
    <property type="project" value="UniProtKB-EC"/>
</dbReference>
<keyword evidence="7" id="KW-0560">Oxidoreductase</keyword>
<dbReference type="InterPro" id="IPR037207">
    <property type="entry name" value="Nuop51_4Fe4S-bd_sf"/>
</dbReference>
<dbReference type="PANTHER" id="PTHR43578:SF3">
    <property type="entry name" value="NADH-QUINONE OXIDOREDUCTASE SUBUNIT F"/>
    <property type="match status" value="1"/>
</dbReference>
<dbReference type="PROSITE" id="PS00644">
    <property type="entry name" value="COMPLEX1_51K_1"/>
    <property type="match status" value="1"/>
</dbReference>
<dbReference type="Gene3D" id="1.10.10.1590">
    <property type="entry name" value="NADH-quinone oxidoreductase subunit E"/>
    <property type="match status" value="1"/>
</dbReference>
<dbReference type="Pfam" id="PF10589">
    <property type="entry name" value="NADH_4Fe-4S"/>
    <property type="match status" value="1"/>
</dbReference>
<dbReference type="Gene3D" id="3.10.20.600">
    <property type="match status" value="1"/>
</dbReference>
<dbReference type="SUPFAM" id="SSF140490">
    <property type="entry name" value="Nqo1C-terminal domain-like"/>
    <property type="match status" value="1"/>
</dbReference>
<keyword evidence="3" id="KW-0479">Metal-binding</keyword>
<comment type="similarity">
    <text evidence="1">Belongs to the complex I 51 kDa subunit family.</text>
</comment>
<dbReference type="GO" id="GO:0046872">
    <property type="term" value="F:metal ion binding"/>
    <property type="evidence" value="ECO:0007669"/>
    <property type="project" value="UniProtKB-KW"/>
</dbReference>
<dbReference type="AlphaFoldDB" id="A0A3B1BLL1"/>
<evidence type="ECO:0000259" key="6">
    <source>
        <dbReference type="SMART" id="SM00928"/>
    </source>
</evidence>
<evidence type="ECO:0000256" key="3">
    <source>
        <dbReference type="ARBA" id="ARBA00022723"/>
    </source>
</evidence>
<dbReference type="GO" id="GO:0051539">
    <property type="term" value="F:4 iron, 4 sulfur cluster binding"/>
    <property type="evidence" value="ECO:0007669"/>
    <property type="project" value="UniProtKB-KW"/>
</dbReference>
<dbReference type="InterPro" id="IPR001949">
    <property type="entry name" value="NADH-UbQ_OxRdtase_51kDa_CS"/>
</dbReference>
<dbReference type="GO" id="GO:0010181">
    <property type="term" value="F:FMN binding"/>
    <property type="evidence" value="ECO:0007669"/>
    <property type="project" value="InterPro"/>
</dbReference>
<dbReference type="GO" id="GO:0008137">
    <property type="term" value="F:NADH dehydrogenase (ubiquinone) activity"/>
    <property type="evidence" value="ECO:0007669"/>
    <property type="project" value="InterPro"/>
</dbReference>
<keyword evidence="7" id="KW-0371">Homeobox</keyword>
<dbReference type="EMBL" id="UOFZ01000090">
    <property type="protein sequence ID" value="VAX13063.1"/>
    <property type="molecule type" value="Genomic_DNA"/>
</dbReference>
<dbReference type="Gene3D" id="3.40.30.10">
    <property type="entry name" value="Glutaredoxin"/>
    <property type="match status" value="1"/>
</dbReference>
<organism evidence="7">
    <name type="scientific">hydrothermal vent metagenome</name>
    <dbReference type="NCBI Taxonomy" id="652676"/>
    <lineage>
        <taxon>unclassified sequences</taxon>
        <taxon>metagenomes</taxon>
        <taxon>ecological metagenomes</taxon>
    </lineage>
</organism>
<sequence length="593" mass="65797">MNRWSDVPSRSDLLLQYLIDIQQAESFISAEAIQRLSTDLSIPAAQIKSVIEFYSFLHTRARGHFNILFSDNISDQMAGSRALLQQLCQRLKLAPGEPRADGRVTIDTTSCTGMSDQGPAMLVNNIPITRLNRQRIEKIAECVEQDKALEQWPAEFFEVHDNIRRADILLTENTQDGDALHALREEGADKLLQRIDDSGLRGRGGAGFKTATKWRLCQQVEAQQHVVVCNADEGEPGTFKDRVLLQSYSAQVIEGMTLCAGIIGARKGFIYLRGEYFYLLEPLERELQRRRDANLLGERILDQADFNFDIEIHLGAGAYICGEESALLESLAGRRGIPQKRPPFPVERGYLGYPTVVNNVETLMAACQIASHGSDWFTDKGTRQSSGTKLLSISGDCHLPGIYEYPMGISVAEILVDCGAEETQAVQIAGAAGQTLCHREFKRHIAMEDASTGGSFMIFNRQRDLLDMVRNFAHFFAHESCGFCTPCRVGSSLICNLVDKLYTSHATQNDLRDIERIALVMRHASHCGLGATASNHILDTFNNFPDSYQRRLRSTEYTPAFDLDGAVSEARAITGRDDAAAHIPGSSAEECEP</sequence>
<dbReference type="InterPro" id="IPR036249">
    <property type="entry name" value="Thioredoxin-like_sf"/>
</dbReference>
<gene>
    <name evidence="7" type="ORF">MNBD_GAMMA24-530</name>
</gene>
<dbReference type="Gene3D" id="3.40.50.11540">
    <property type="entry name" value="NADH-ubiquinone oxidoreductase 51kDa subunit"/>
    <property type="match status" value="1"/>
</dbReference>